<gene>
    <name evidence="1" type="ORF">KYK14_02840</name>
</gene>
<dbReference type="InterPro" id="IPR027961">
    <property type="entry name" value="DUF4442"/>
</dbReference>
<organism evidence="1 2">
    <name type="scientific">Hymenobacter profundi</name>
    <dbReference type="NCBI Taxonomy" id="1982110"/>
    <lineage>
        <taxon>Bacteria</taxon>
        <taxon>Pseudomonadati</taxon>
        <taxon>Bacteroidota</taxon>
        <taxon>Cytophagia</taxon>
        <taxon>Cytophagales</taxon>
        <taxon>Hymenobacteraceae</taxon>
        <taxon>Hymenobacter</taxon>
    </lineage>
</organism>
<dbReference type="Pfam" id="PF14539">
    <property type="entry name" value="DUF4442"/>
    <property type="match status" value="1"/>
</dbReference>
<evidence type="ECO:0000313" key="1">
    <source>
        <dbReference type="EMBL" id="MBW3127475.1"/>
    </source>
</evidence>
<keyword evidence="2" id="KW-1185">Reference proteome</keyword>
<evidence type="ECO:0000313" key="2">
    <source>
        <dbReference type="Proteomes" id="UP000826188"/>
    </source>
</evidence>
<dbReference type="EMBL" id="JAHWGL010000006">
    <property type="protein sequence ID" value="MBW3127475.1"/>
    <property type="molecule type" value="Genomic_DNA"/>
</dbReference>
<comment type="caution">
    <text evidence="1">The sequence shown here is derived from an EMBL/GenBank/DDBJ whole genome shotgun (WGS) entry which is preliminary data.</text>
</comment>
<sequence>MADSSHSSALVLSAAQQAFKRNILNPWKLRLFLLRSLPMAYLAGLRVRSLTAEQATVTVPFKYLTQNPFRSIYFACLSMAAELASGVQAMLRTQGAGRVSMLVVGLEAEFTKKATGLVTFTCPDGAAIAQAIADSRATGEGRTVVCTSTGHDAAGDVVAVFRVRWSFRAK</sequence>
<name>A0ABS6WV55_9BACT</name>
<accession>A0ABS6WV55</accession>
<proteinExistence type="predicted"/>
<dbReference type="Proteomes" id="UP000826188">
    <property type="component" value="Unassembled WGS sequence"/>
</dbReference>
<reference evidence="1 2" key="1">
    <citation type="submission" date="2021-07" db="EMBL/GenBank/DDBJ databases">
        <title>Hymenobacter profundi sp. nov., isolated from deep-sea water.</title>
        <authorList>
            <person name="Kim M.K."/>
        </authorList>
    </citation>
    <scope>NUCLEOTIDE SEQUENCE [LARGE SCALE GENOMIC DNA]</scope>
    <source>
        <strain evidence="1 2">M2</strain>
    </source>
</reference>
<dbReference type="RefSeq" id="WP_219156760.1">
    <property type="nucleotide sequence ID" value="NZ_JAHWGL010000006.1"/>
</dbReference>
<protein>
    <submittedName>
        <fullName evidence="1">DUF4442 domain-containing protein</fullName>
    </submittedName>
</protein>